<proteinExistence type="predicted"/>
<evidence type="ECO:0000313" key="2">
    <source>
        <dbReference type="Proteomes" id="UP000757232"/>
    </source>
</evidence>
<protein>
    <recommendedName>
        <fullName evidence="3">Fungal-type protein kinase domain-containing protein</fullName>
    </recommendedName>
</protein>
<gene>
    <name evidence="1" type="ORF">A7U60_g8336</name>
</gene>
<evidence type="ECO:0000313" key="1">
    <source>
        <dbReference type="EMBL" id="OCB84810.1"/>
    </source>
</evidence>
<evidence type="ECO:0008006" key="3">
    <source>
        <dbReference type="Google" id="ProtNLM"/>
    </source>
</evidence>
<keyword evidence="2" id="KW-1185">Reference proteome</keyword>
<reference evidence="1" key="1">
    <citation type="submission" date="2016-06" db="EMBL/GenBank/DDBJ databases">
        <title>Draft Genome sequence of the fungus Inonotus baumii.</title>
        <authorList>
            <person name="Zhu H."/>
            <person name="Lin W."/>
        </authorList>
    </citation>
    <scope>NUCLEOTIDE SEQUENCE</scope>
    <source>
        <strain evidence="1">821</strain>
    </source>
</reference>
<dbReference type="OrthoDB" id="5569250at2759"/>
<dbReference type="AlphaFoldDB" id="A0A9Q5MYS4"/>
<accession>A0A9Q5MYS4</accession>
<dbReference type="Proteomes" id="UP000757232">
    <property type="component" value="Unassembled WGS sequence"/>
</dbReference>
<sequence length="135" mass="16070">MSKELLRGQTPLHLERFDWEAFFYVICWVGTHYSNGEEIKTDTFEEWDTDVDKLLVCSKQAVLFGLSRPNLRILFTDFYKPLFLSWIRPIQRMFRDADTAKGDFEVTENANSKDFDDETLGGRITWDKFWQILEK</sequence>
<dbReference type="EMBL" id="LNZH02000214">
    <property type="protein sequence ID" value="OCB84810.1"/>
    <property type="molecule type" value="Genomic_DNA"/>
</dbReference>
<organism evidence="1 2">
    <name type="scientific">Sanghuangporus baumii</name>
    <name type="common">Phellinus baumii</name>
    <dbReference type="NCBI Taxonomy" id="108892"/>
    <lineage>
        <taxon>Eukaryota</taxon>
        <taxon>Fungi</taxon>
        <taxon>Dikarya</taxon>
        <taxon>Basidiomycota</taxon>
        <taxon>Agaricomycotina</taxon>
        <taxon>Agaricomycetes</taxon>
        <taxon>Hymenochaetales</taxon>
        <taxon>Hymenochaetaceae</taxon>
        <taxon>Sanghuangporus</taxon>
    </lineage>
</organism>
<name>A0A9Q5MYS4_SANBA</name>
<comment type="caution">
    <text evidence="1">The sequence shown here is derived from an EMBL/GenBank/DDBJ whole genome shotgun (WGS) entry which is preliminary data.</text>
</comment>